<reference evidence="1 2" key="1">
    <citation type="journal article" date="1995" name="DNA Res.">
        <title>Sequence analysis of the genome of the unicellular cyanobacterium Synechocystis sp. strain PCC6803. I. Sequence features in the 1 Mb region from map positions 64% to 92% of the genome.</title>
        <authorList>
            <person name="Kaneko T."/>
            <person name="Tanaka A."/>
            <person name="Sato S."/>
            <person name="Kotani H."/>
            <person name="Sazuka T."/>
            <person name="Miyajima N."/>
            <person name="Sugiura M."/>
            <person name="Tabata S."/>
        </authorList>
    </citation>
    <scope>NUCLEOTIDE SEQUENCE [LARGE SCALE GENOMIC DNA]</scope>
    <source>
        <strain evidence="2">ATCC 27184 / PCC 6803 / Kazusa</strain>
    </source>
</reference>
<dbReference type="Pfam" id="PF09865">
    <property type="entry name" value="DUF2092"/>
    <property type="match status" value="1"/>
</dbReference>
<gene>
    <name evidence="1" type="ordered locus">slr1773</name>
</gene>
<dbReference type="IntAct" id="P72768">
    <property type="interactions" value="7"/>
</dbReference>
<dbReference type="PIRSF" id="PIRSF012443">
    <property type="entry name" value="UCP012443"/>
    <property type="match status" value="1"/>
</dbReference>
<reference evidence="1 2" key="2">
    <citation type="journal article" date="1996" name="DNA Res.">
        <title>Sequence analysis of the genome of the unicellular cyanobacterium Synechocystis sp. strain PCC6803. II. Sequence determination of the entire genome and assignment of potential protein-coding regions.</title>
        <authorList>
            <person name="Kaneko T."/>
            <person name="Sato S."/>
            <person name="Kotani H."/>
            <person name="Tanaka A."/>
            <person name="Asamizu E."/>
            <person name="Nakamura Y."/>
            <person name="Miyajima N."/>
            <person name="Hirosawa M."/>
            <person name="Sugiura M."/>
            <person name="Sasamoto S."/>
            <person name="Kimura T."/>
            <person name="Hosouchi T."/>
            <person name="Matsuno A."/>
            <person name="Muraki A."/>
            <person name="Nakazaki N."/>
            <person name="Naruo K."/>
            <person name="Okumura S."/>
            <person name="Shimpo S."/>
            <person name="Takeuchi C."/>
            <person name="Wada T."/>
            <person name="Watanabe A."/>
            <person name="Yamada M."/>
            <person name="Yasuda M."/>
            <person name="Tabata S."/>
        </authorList>
    </citation>
    <scope>NUCLEOTIDE SEQUENCE [LARGE SCALE GENOMIC DNA]</scope>
    <source>
        <strain evidence="2">ATCC 27184 / PCC 6803 / Kazusa</strain>
    </source>
</reference>
<dbReference type="SMR" id="P72768"/>
<keyword evidence="2" id="KW-1185">Reference proteome</keyword>
<dbReference type="EMBL" id="BA000022">
    <property type="protein sequence ID" value="BAA16783.1"/>
    <property type="molecule type" value="Genomic_DNA"/>
</dbReference>
<dbReference type="PIR" id="S74631">
    <property type="entry name" value="S74631"/>
</dbReference>
<evidence type="ECO:0000313" key="2">
    <source>
        <dbReference type="Proteomes" id="UP000001425"/>
    </source>
</evidence>
<sequence length="258" mass="28886">MLKNIFALTIFGGIFGAFPVLSQTPIPQTEAPARTTDQLVDQVCGFIQSQKTFSVDMAITYDELLEIGSKVQYSANQALLVAKPNRLRSDYVGDERVTNFYYDGRNFTLQAPNLGFYNTKPAPDTLDGVLDQIDSKYGITLPMSNLFASDPCEDLKAETESSFFVGNNLVGNEETYQILLQGENRDFQIWISQGEQPVLKKAIITYKDLPGEPQYTVVFSNWNFQPELPSSAFTFTPAKDDVMVEFIPLDKLNLPSEN</sequence>
<dbReference type="eggNOG" id="COG3900">
    <property type="taxonomic scope" value="Bacteria"/>
</dbReference>
<dbReference type="AlphaFoldDB" id="P72768"/>
<dbReference type="Gene3D" id="2.50.20.10">
    <property type="entry name" value="Lipoprotein localisation LolA/LolB/LppX"/>
    <property type="match status" value="1"/>
</dbReference>
<dbReference type="InterPro" id="IPR029046">
    <property type="entry name" value="LolA/LolB/LppX"/>
</dbReference>
<dbReference type="InterPro" id="IPR019207">
    <property type="entry name" value="DUF2092"/>
</dbReference>
<dbReference type="SUPFAM" id="SSF89392">
    <property type="entry name" value="Prokaryotic lipoproteins and lipoprotein localization factors"/>
    <property type="match status" value="1"/>
</dbReference>
<dbReference type="STRING" id="1148.gene:10497639"/>
<organism evidence="1 2">
    <name type="scientific">Synechocystis sp. (strain ATCC 27184 / PCC 6803 / Kazusa)</name>
    <dbReference type="NCBI Taxonomy" id="1111708"/>
    <lineage>
        <taxon>Bacteria</taxon>
        <taxon>Bacillati</taxon>
        <taxon>Cyanobacteriota</taxon>
        <taxon>Cyanophyceae</taxon>
        <taxon>Synechococcales</taxon>
        <taxon>Merismopediaceae</taxon>
        <taxon>Synechocystis</taxon>
    </lineage>
</organism>
<dbReference type="PaxDb" id="1148-1651856"/>
<dbReference type="EnsemblBacteria" id="BAA16783">
    <property type="protein sequence ID" value="BAA16783"/>
    <property type="gene ID" value="BAA16783"/>
</dbReference>
<protein>
    <submittedName>
        <fullName evidence="1">Slr1773 protein</fullName>
    </submittedName>
</protein>
<name>P72768_SYNY3</name>
<dbReference type="Proteomes" id="UP000001425">
    <property type="component" value="Chromosome"/>
</dbReference>
<proteinExistence type="predicted"/>
<accession>P72768</accession>
<evidence type="ECO:0000313" key="1">
    <source>
        <dbReference type="EMBL" id="BAA16783.1"/>
    </source>
</evidence>
<dbReference type="KEGG" id="syn:slr1773"/>
<dbReference type="InParanoid" id="P72768"/>